<dbReference type="RefSeq" id="WP_142008398.1">
    <property type="nucleotide sequence ID" value="NZ_AP022642.1"/>
</dbReference>
<sequence length="265" mass="30463">MNSLNRYALSAALGLVLVANGLALAGVWYNRAGKPDSRLELSQRELGRDYSDFGWSGENSGLGLRLDWRTPRDADEQEILLDRAVLEEIGLPLEGKEGHYDTHESSTYAVLELDGPAWKAELDRAEARLKDATKALARKRNEENTALEATYRSQFEYERDRASRLFVVAAGSDAEALRQRYPDRKRYALVKARLYAWYDHNQTPPRLQARVSRLEVDALQVPYRWRQQVEERLVGAYDEPIKPMRLKVAYGKRLEPWIEDVSLLR</sequence>
<organism evidence="1 2">
    <name type="scientific">Metapseudomonas otitidis</name>
    <dbReference type="NCBI Taxonomy" id="319939"/>
    <lineage>
        <taxon>Bacteria</taxon>
        <taxon>Pseudomonadati</taxon>
        <taxon>Pseudomonadota</taxon>
        <taxon>Gammaproteobacteria</taxon>
        <taxon>Pseudomonadales</taxon>
        <taxon>Pseudomonadaceae</taxon>
        <taxon>Metapseudomonas</taxon>
    </lineage>
</organism>
<dbReference type="Proteomes" id="UP000501237">
    <property type="component" value="Chromosome"/>
</dbReference>
<dbReference type="GeneID" id="57397431"/>
<dbReference type="Pfam" id="PF16106">
    <property type="entry name" value="DUF4824"/>
    <property type="match status" value="1"/>
</dbReference>
<dbReference type="AlphaFoldDB" id="A0A679GQB0"/>
<accession>A0A679GQB0</accession>
<evidence type="ECO:0000313" key="1">
    <source>
        <dbReference type="EMBL" id="BCA28234.1"/>
    </source>
</evidence>
<name>A0A679GQB0_9GAMM</name>
<protein>
    <submittedName>
        <fullName evidence="1">DUF4824 domain-containing protein</fullName>
    </submittedName>
</protein>
<reference evidence="1 2" key="1">
    <citation type="journal article" date="2020" name="Microbiol. Resour. Announc.">
        <title>Complete genome sequence of Pseudomonas otitidis strain MrB4, isolated from Lake Biwa in Japan.</title>
        <authorList>
            <person name="Miyazaki K."/>
            <person name="Hase E."/>
            <person name="Maruya T."/>
        </authorList>
    </citation>
    <scope>NUCLEOTIDE SEQUENCE [LARGE SCALE GENOMIC DNA]</scope>
    <source>
        <strain evidence="1 2">MrB4</strain>
    </source>
</reference>
<dbReference type="EMBL" id="AP022642">
    <property type="protein sequence ID" value="BCA28234.1"/>
    <property type="molecule type" value="Genomic_DNA"/>
</dbReference>
<dbReference type="KEGG" id="poj:PtoMrB4_22110"/>
<proteinExistence type="predicted"/>
<dbReference type="InterPro" id="IPR032249">
    <property type="entry name" value="DUF4824"/>
</dbReference>
<gene>
    <name evidence="1" type="ORF">PtoMrB4_22110</name>
</gene>
<evidence type="ECO:0000313" key="2">
    <source>
        <dbReference type="Proteomes" id="UP000501237"/>
    </source>
</evidence>